<dbReference type="PROSITE" id="PS51375">
    <property type="entry name" value="PPR"/>
    <property type="match status" value="1"/>
</dbReference>
<dbReference type="NCBIfam" id="TIGR00756">
    <property type="entry name" value="PPR"/>
    <property type="match status" value="1"/>
</dbReference>
<dbReference type="PANTHER" id="PTHR46128">
    <property type="entry name" value="MITOCHONDRIAL GROUP I INTRON SPLICING FACTOR CCM1"/>
    <property type="match status" value="1"/>
</dbReference>
<proteinExistence type="inferred from homology"/>
<organism evidence="4">
    <name type="scientific">Rhizophora mucronata</name>
    <name type="common">Asiatic mangrove</name>
    <dbReference type="NCBI Taxonomy" id="61149"/>
    <lineage>
        <taxon>Eukaryota</taxon>
        <taxon>Viridiplantae</taxon>
        <taxon>Streptophyta</taxon>
        <taxon>Embryophyta</taxon>
        <taxon>Tracheophyta</taxon>
        <taxon>Spermatophyta</taxon>
        <taxon>Magnoliopsida</taxon>
        <taxon>eudicotyledons</taxon>
        <taxon>Gunneridae</taxon>
        <taxon>Pentapetalae</taxon>
        <taxon>rosids</taxon>
        <taxon>fabids</taxon>
        <taxon>Malpighiales</taxon>
        <taxon>Rhizophoraceae</taxon>
        <taxon>Rhizophora</taxon>
    </lineage>
</organism>
<dbReference type="Pfam" id="PF13041">
    <property type="entry name" value="PPR_2"/>
    <property type="match status" value="1"/>
</dbReference>
<evidence type="ECO:0000313" key="4">
    <source>
        <dbReference type="EMBL" id="MBX35672.1"/>
    </source>
</evidence>
<dbReference type="AlphaFoldDB" id="A0A2P2MZM1"/>
<evidence type="ECO:0000256" key="1">
    <source>
        <dbReference type="ARBA" id="ARBA00007626"/>
    </source>
</evidence>
<protein>
    <recommendedName>
        <fullName evidence="5">Pentatricopeptide repeat-containing protein</fullName>
    </recommendedName>
</protein>
<dbReference type="PANTHER" id="PTHR46128:SF211">
    <property type="entry name" value="PENTACOTRIPEPTIDE-REPEAT REGION OF PRORP DOMAIN-CONTAINING PROTEIN"/>
    <property type="match status" value="1"/>
</dbReference>
<feature type="repeat" description="PPR" evidence="3">
    <location>
        <begin position="9"/>
        <end position="43"/>
    </location>
</feature>
<keyword evidence="2" id="KW-0677">Repeat</keyword>
<evidence type="ECO:0008006" key="5">
    <source>
        <dbReference type="Google" id="ProtNLM"/>
    </source>
</evidence>
<evidence type="ECO:0000256" key="2">
    <source>
        <dbReference type="ARBA" id="ARBA00022737"/>
    </source>
</evidence>
<dbReference type="Gene3D" id="1.25.40.10">
    <property type="entry name" value="Tetratricopeptide repeat domain"/>
    <property type="match status" value="2"/>
</dbReference>
<evidence type="ECO:0000256" key="3">
    <source>
        <dbReference type="PROSITE-ProRule" id="PRU00708"/>
    </source>
</evidence>
<dbReference type="EMBL" id="GGEC01055188">
    <property type="protein sequence ID" value="MBX35672.1"/>
    <property type="molecule type" value="Transcribed_RNA"/>
</dbReference>
<dbReference type="InterPro" id="IPR011990">
    <property type="entry name" value="TPR-like_helical_dom_sf"/>
</dbReference>
<dbReference type="InterPro" id="IPR050872">
    <property type="entry name" value="PPR_P_subfamily"/>
</dbReference>
<dbReference type="InterPro" id="IPR002885">
    <property type="entry name" value="PPR_rpt"/>
</dbReference>
<comment type="similarity">
    <text evidence="1">Belongs to the PPR family. P subfamily.</text>
</comment>
<sequence>MCASGWDPDITTYNIRIHGFCSSQKMSRAALVLDELISAGIVPNTVTYNTMLNAICADVLDRAMILTAKLIKMAFVPDVITTNVLLSQFYKQGMPERTLMWAQKLADISFDFNEVSYSTMNKAYRAMQNNIELSKPTSEKSMFLDFLMYITYEYFARNRPHGKISSGLLELMENG</sequence>
<reference evidence="4" key="1">
    <citation type="submission" date="2018-02" db="EMBL/GenBank/DDBJ databases">
        <title>Rhizophora mucronata_Transcriptome.</title>
        <authorList>
            <person name="Meera S.P."/>
            <person name="Sreeshan A."/>
            <person name="Augustine A."/>
        </authorList>
    </citation>
    <scope>NUCLEOTIDE SEQUENCE</scope>
    <source>
        <tissue evidence="4">Leaf</tissue>
    </source>
</reference>
<accession>A0A2P2MZM1</accession>
<name>A0A2P2MZM1_RHIMU</name>